<name>A0A7W9UV47_9ACTN</name>
<dbReference type="Gene3D" id="2.60.120.260">
    <property type="entry name" value="Galactose-binding domain-like"/>
    <property type="match status" value="2"/>
</dbReference>
<sequence length="743" mass="78645">MTIPGNYLSEATSSMDPVVTGWTPQLNCTISKGSGGRVGDGVLAVKSKAAGEMQARLLGSVLVTAGTLYYAFADASGGTVPERIGIRWLNNAGTVLGTTWSLTTMAASTTWHRISVAGTAPTGTTRAQVILSSTPAAANVYSYYENVYFGLPIRSFGNLFPFSVESTEVDASGWAAEVNATISRQVPAQGWPVDWYYAGGHTLAMTVTAGGNAAVAAVDRPTVTPGVEYLAYAYLQPPVLSAQAWLELRFYDANNNQIQATRAYLAPVSTGMHRQLLTATAPAAAVTCGVAAGLDGASAGQVLRLETIVVKTAPAIMAGTVIPYTNGSFEQDTGGWTVPTGVATLARSTPWGAAAYYGSYSLAVSSATATSSTIRSPKFGVPNAPGLNWRAQIVAKAGAGSWSTVAVKVRWYDGLGGDLGASTGTVYSLPAGGWYQLVTDAVAPDGTVQAAVEVVAVASATSSVMYVDAVALWQVLPQTAVEAVDADGYIQLTLRELPVGQLITVTRVAADGSRTLVRGTDGLIEQDTIASDAVVIEDHEVPLDSPVSYYIQLYSAPGTLASTRTSTVVALTLADASEAWLKDPGNPQRNLRVLVARAPDWQRPVEQASYVVRGRRNKVILSGHRQGLEGDLAIWTRSDEERQALHLLLDSGNVLLWQAAPGMGVDDMYVSVAQITEARISPLAQEQWRAWTLPLVEADMPVTVGIGGARGRTWQDVLTEFATWQDVLTTYATWEDVLLDRRR</sequence>
<accession>A0A7W9UV47</accession>
<evidence type="ECO:0000313" key="2">
    <source>
        <dbReference type="Proteomes" id="UP000585836"/>
    </source>
</evidence>
<reference evidence="1 2" key="1">
    <citation type="submission" date="2020-08" db="EMBL/GenBank/DDBJ databases">
        <title>Genomic Encyclopedia of Type Strains, Phase III (KMG-III): the genomes of soil and plant-associated and newly described type strains.</title>
        <authorList>
            <person name="Whitman W."/>
        </authorList>
    </citation>
    <scope>NUCLEOTIDE SEQUENCE [LARGE SCALE GENOMIC DNA]</scope>
    <source>
        <strain evidence="1 2">CECT 3313</strain>
    </source>
</reference>
<dbReference type="Proteomes" id="UP000585836">
    <property type="component" value="Unassembled WGS sequence"/>
</dbReference>
<dbReference type="EMBL" id="JACHJK010000024">
    <property type="protein sequence ID" value="MBB5932298.1"/>
    <property type="molecule type" value="Genomic_DNA"/>
</dbReference>
<dbReference type="AlphaFoldDB" id="A0A7W9UV47"/>
<comment type="caution">
    <text evidence="1">The sequence shown here is derived from an EMBL/GenBank/DDBJ whole genome shotgun (WGS) entry which is preliminary data.</text>
</comment>
<protein>
    <submittedName>
        <fullName evidence="1">Uncharacterized protein</fullName>
    </submittedName>
</protein>
<keyword evidence="2" id="KW-1185">Reference proteome</keyword>
<evidence type="ECO:0000313" key="1">
    <source>
        <dbReference type="EMBL" id="MBB5932298.1"/>
    </source>
</evidence>
<dbReference type="RefSeq" id="WP_184974450.1">
    <property type="nucleotide sequence ID" value="NZ_JACHJK010000024.1"/>
</dbReference>
<dbReference type="SUPFAM" id="SSF49785">
    <property type="entry name" value="Galactose-binding domain-like"/>
    <property type="match status" value="1"/>
</dbReference>
<gene>
    <name evidence="1" type="ORF">FHS34_007808</name>
</gene>
<organism evidence="1 2">
    <name type="scientific">Streptomyces echinatus</name>
    <dbReference type="NCBI Taxonomy" id="67293"/>
    <lineage>
        <taxon>Bacteria</taxon>
        <taxon>Bacillati</taxon>
        <taxon>Actinomycetota</taxon>
        <taxon>Actinomycetes</taxon>
        <taxon>Kitasatosporales</taxon>
        <taxon>Streptomycetaceae</taxon>
        <taxon>Streptomyces</taxon>
    </lineage>
</organism>
<proteinExistence type="predicted"/>
<dbReference type="InterPro" id="IPR008979">
    <property type="entry name" value="Galactose-bd-like_sf"/>
</dbReference>